<evidence type="ECO:0000313" key="1">
    <source>
        <dbReference type="EMBL" id="KAH3773642.1"/>
    </source>
</evidence>
<dbReference type="Proteomes" id="UP000828390">
    <property type="component" value="Unassembled WGS sequence"/>
</dbReference>
<reference evidence="1" key="1">
    <citation type="journal article" date="2019" name="bioRxiv">
        <title>The Genome of the Zebra Mussel, Dreissena polymorpha: A Resource for Invasive Species Research.</title>
        <authorList>
            <person name="McCartney M.A."/>
            <person name="Auch B."/>
            <person name="Kono T."/>
            <person name="Mallez S."/>
            <person name="Zhang Y."/>
            <person name="Obille A."/>
            <person name="Becker A."/>
            <person name="Abrahante J.E."/>
            <person name="Garbe J."/>
            <person name="Badalamenti J.P."/>
            <person name="Herman A."/>
            <person name="Mangelson H."/>
            <person name="Liachko I."/>
            <person name="Sullivan S."/>
            <person name="Sone E.D."/>
            <person name="Koren S."/>
            <person name="Silverstein K.A.T."/>
            <person name="Beckman K.B."/>
            <person name="Gohl D.M."/>
        </authorList>
    </citation>
    <scope>NUCLEOTIDE SEQUENCE</scope>
    <source>
        <strain evidence="1">Duluth1</strain>
        <tissue evidence="1">Whole animal</tissue>
    </source>
</reference>
<evidence type="ECO:0000313" key="2">
    <source>
        <dbReference type="Proteomes" id="UP000828390"/>
    </source>
</evidence>
<reference evidence="1" key="2">
    <citation type="submission" date="2020-11" db="EMBL/GenBank/DDBJ databases">
        <authorList>
            <person name="McCartney M.A."/>
            <person name="Auch B."/>
            <person name="Kono T."/>
            <person name="Mallez S."/>
            <person name="Becker A."/>
            <person name="Gohl D.M."/>
            <person name="Silverstein K.A.T."/>
            <person name="Koren S."/>
            <person name="Bechman K.B."/>
            <person name="Herman A."/>
            <person name="Abrahante J.E."/>
            <person name="Garbe J."/>
        </authorList>
    </citation>
    <scope>NUCLEOTIDE SEQUENCE</scope>
    <source>
        <strain evidence="1">Duluth1</strain>
        <tissue evidence="1">Whole animal</tissue>
    </source>
</reference>
<dbReference type="AlphaFoldDB" id="A0A9D4E8I5"/>
<keyword evidence="2" id="KW-1185">Reference proteome</keyword>
<sequence>MTEENVNGATRFAHDISAGFMSGIGQLPREEKSRSLFNLCQREKKLRPDLSGCGAPAGTLSRKGS</sequence>
<comment type="caution">
    <text evidence="1">The sequence shown here is derived from an EMBL/GenBank/DDBJ whole genome shotgun (WGS) entry which is preliminary data.</text>
</comment>
<accession>A0A9D4E8I5</accession>
<proteinExistence type="predicted"/>
<protein>
    <submittedName>
        <fullName evidence="1">Uncharacterized protein</fullName>
    </submittedName>
</protein>
<name>A0A9D4E8I5_DREPO</name>
<organism evidence="1 2">
    <name type="scientific">Dreissena polymorpha</name>
    <name type="common">Zebra mussel</name>
    <name type="synonym">Mytilus polymorpha</name>
    <dbReference type="NCBI Taxonomy" id="45954"/>
    <lineage>
        <taxon>Eukaryota</taxon>
        <taxon>Metazoa</taxon>
        <taxon>Spiralia</taxon>
        <taxon>Lophotrochozoa</taxon>
        <taxon>Mollusca</taxon>
        <taxon>Bivalvia</taxon>
        <taxon>Autobranchia</taxon>
        <taxon>Heteroconchia</taxon>
        <taxon>Euheterodonta</taxon>
        <taxon>Imparidentia</taxon>
        <taxon>Neoheterodontei</taxon>
        <taxon>Myida</taxon>
        <taxon>Dreissenoidea</taxon>
        <taxon>Dreissenidae</taxon>
        <taxon>Dreissena</taxon>
    </lineage>
</organism>
<gene>
    <name evidence="1" type="ORF">DPMN_175009</name>
</gene>
<dbReference type="EMBL" id="JAIWYP010000009">
    <property type="protein sequence ID" value="KAH3773642.1"/>
    <property type="molecule type" value="Genomic_DNA"/>
</dbReference>